<evidence type="ECO:0000256" key="15">
    <source>
        <dbReference type="RuleBase" id="RU004016"/>
    </source>
</evidence>
<dbReference type="PANTHER" id="PTHR21581">
    <property type="entry name" value="D-ALANYL-D-ALANINE CARBOXYPEPTIDASE"/>
    <property type="match status" value="1"/>
</dbReference>
<evidence type="ECO:0000256" key="8">
    <source>
        <dbReference type="ARBA" id="ARBA00022801"/>
    </source>
</evidence>
<organism evidence="17 18">
    <name type="scientific">Salinisphaera hydrothermalis (strain C41B8)</name>
    <dbReference type="NCBI Taxonomy" id="1304275"/>
    <lineage>
        <taxon>Bacteria</taxon>
        <taxon>Pseudomonadati</taxon>
        <taxon>Pseudomonadota</taxon>
        <taxon>Gammaproteobacteria</taxon>
        <taxon>Salinisphaerales</taxon>
        <taxon>Salinisphaeraceae</taxon>
        <taxon>Salinisphaera</taxon>
    </lineage>
</organism>
<dbReference type="InterPro" id="IPR015956">
    <property type="entry name" value="Peniciliin-bd_prot_C_sf"/>
</dbReference>
<feature type="active site" description="Acyl-ester intermediate" evidence="13">
    <location>
        <position position="56"/>
    </location>
</feature>
<dbReference type="SUPFAM" id="SSF69189">
    <property type="entry name" value="Penicillin-binding protein associated domain"/>
    <property type="match status" value="1"/>
</dbReference>
<dbReference type="InterPro" id="IPR012907">
    <property type="entry name" value="Peptidase_S11_C"/>
</dbReference>
<feature type="active site" description="Proton acceptor" evidence="13">
    <location>
        <position position="59"/>
    </location>
</feature>
<evidence type="ECO:0000256" key="7">
    <source>
        <dbReference type="ARBA" id="ARBA00022729"/>
    </source>
</evidence>
<keyword evidence="7" id="KW-0732">Signal</keyword>
<dbReference type="Pfam" id="PF07943">
    <property type="entry name" value="PBP5_C"/>
    <property type="match status" value="1"/>
</dbReference>
<dbReference type="eggNOG" id="COG1686">
    <property type="taxonomic scope" value="Bacteria"/>
</dbReference>
<feature type="active site" evidence="13">
    <location>
        <position position="116"/>
    </location>
</feature>
<evidence type="ECO:0000256" key="6">
    <source>
        <dbReference type="ARBA" id="ARBA00022670"/>
    </source>
</evidence>
<dbReference type="UniPathway" id="UPA00219"/>
<evidence type="ECO:0000256" key="12">
    <source>
        <dbReference type="ARBA" id="ARBA00034000"/>
    </source>
</evidence>
<evidence type="ECO:0000256" key="4">
    <source>
        <dbReference type="ARBA" id="ARBA00012448"/>
    </source>
</evidence>
<comment type="similarity">
    <text evidence="3 15">Belongs to the peptidase S11 family.</text>
</comment>
<dbReference type="SUPFAM" id="SSF56601">
    <property type="entry name" value="beta-lactamase/transpeptidase-like"/>
    <property type="match status" value="1"/>
</dbReference>
<keyword evidence="18" id="KW-1185">Reference proteome</keyword>
<dbReference type="Proteomes" id="UP000028302">
    <property type="component" value="Unassembled WGS sequence"/>
</dbReference>
<dbReference type="Gene3D" id="3.40.710.10">
    <property type="entry name" value="DD-peptidase/beta-lactamase superfamily"/>
    <property type="match status" value="1"/>
</dbReference>
<dbReference type="EC" id="3.4.16.4" evidence="4"/>
<dbReference type="SMART" id="SM00936">
    <property type="entry name" value="PBP5_C"/>
    <property type="match status" value="1"/>
</dbReference>
<dbReference type="EMBL" id="APNK01000023">
    <property type="protein sequence ID" value="KEZ76752.1"/>
    <property type="molecule type" value="Genomic_DNA"/>
</dbReference>
<comment type="caution">
    <text evidence="17">The sequence shown here is derived from an EMBL/GenBank/DDBJ whole genome shotgun (WGS) entry which is preliminary data.</text>
</comment>
<keyword evidence="11" id="KW-0961">Cell wall biogenesis/degradation</keyword>
<evidence type="ECO:0000256" key="3">
    <source>
        <dbReference type="ARBA" id="ARBA00007164"/>
    </source>
</evidence>
<dbReference type="PATRIC" id="fig|1304275.5.peg.2756"/>
<keyword evidence="5" id="KW-0121">Carboxypeptidase</keyword>
<keyword evidence="8" id="KW-0378">Hydrolase</keyword>
<evidence type="ECO:0000259" key="16">
    <source>
        <dbReference type="SMART" id="SM00936"/>
    </source>
</evidence>
<comment type="function">
    <text evidence="1">Removes C-terminal D-alanyl residues from sugar-peptide cell wall precursors.</text>
</comment>
<gene>
    <name evidence="17" type="ORF">C41B8_13490</name>
</gene>
<evidence type="ECO:0000256" key="9">
    <source>
        <dbReference type="ARBA" id="ARBA00022960"/>
    </source>
</evidence>
<dbReference type="GO" id="GO:0006508">
    <property type="term" value="P:proteolysis"/>
    <property type="evidence" value="ECO:0007669"/>
    <property type="project" value="UniProtKB-KW"/>
</dbReference>
<feature type="binding site" evidence="14">
    <location>
        <position position="219"/>
    </location>
    <ligand>
        <name>substrate</name>
    </ligand>
</feature>
<evidence type="ECO:0000256" key="5">
    <source>
        <dbReference type="ARBA" id="ARBA00022645"/>
    </source>
</evidence>
<dbReference type="GO" id="GO:0008360">
    <property type="term" value="P:regulation of cell shape"/>
    <property type="evidence" value="ECO:0007669"/>
    <property type="project" value="UniProtKB-KW"/>
</dbReference>
<evidence type="ECO:0000313" key="17">
    <source>
        <dbReference type="EMBL" id="KEZ76752.1"/>
    </source>
</evidence>
<dbReference type="InterPro" id="IPR001967">
    <property type="entry name" value="Peptidase_S11_N"/>
</dbReference>
<dbReference type="GO" id="GO:0071555">
    <property type="term" value="P:cell wall organization"/>
    <property type="evidence" value="ECO:0007669"/>
    <property type="project" value="UniProtKB-KW"/>
</dbReference>
<evidence type="ECO:0000256" key="1">
    <source>
        <dbReference type="ARBA" id="ARBA00003217"/>
    </source>
</evidence>
<dbReference type="AlphaFoldDB" id="A0A084IJ68"/>
<comment type="catalytic activity">
    <reaction evidence="12">
        <text>Preferential cleavage: (Ac)2-L-Lys-D-Ala-|-D-Ala. Also transpeptidation of peptidyl-alanyl moieties that are N-acyl substituents of D-alanine.</text>
        <dbReference type="EC" id="3.4.16.4"/>
    </reaction>
</comment>
<proteinExistence type="inferred from homology"/>
<sequence length="371" mass="40322">MSAFSGAASAADTPATPPVIVPSLPPLDAKAYVLMDYRTGQILAAKDRDKELAPASTTKLMTAYIVFQDIKRGHISLDTKFHVSKKAWHEGGSRMFLKVGSDVSVDNLLKGMLVPSGNDAAMTLAEGVAGSEQAFVARMNQQARQLGLHDTHYTDPNGLPKPGLHSSALDLAKLSRAIIRQFPDDYERFFALKSFTWNHIHQNNYNKLLWRDPSVDGLKPGYVSAVGYNLAASAERHGMRLIGVVMGADKPKASSAANYINLAKVTGSLLDYGFHNYAVHKVYDAGQSVIKAKVAHGEKDKVALGLRHSLYATVPRGQYSELKAHVELPGSITAPIKKGQPIGHLVVKLGSRVIARKPLVALNDDARYSFW</sequence>
<dbReference type="GO" id="GO:0009252">
    <property type="term" value="P:peptidoglycan biosynthetic process"/>
    <property type="evidence" value="ECO:0007669"/>
    <property type="project" value="UniProtKB-UniPathway"/>
</dbReference>
<evidence type="ECO:0000256" key="13">
    <source>
        <dbReference type="PIRSR" id="PIRSR618044-1"/>
    </source>
</evidence>
<keyword evidence="9" id="KW-0133">Cell shape</keyword>
<evidence type="ECO:0000256" key="11">
    <source>
        <dbReference type="ARBA" id="ARBA00023316"/>
    </source>
</evidence>
<dbReference type="PANTHER" id="PTHR21581:SF6">
    <property type="entry name" value="TRAFFICKING PROTEIN PARTICLE COMPLEX SUBUNIT 12"/>
    <property type="match status" value="1"/>
</dbReference>
<name>A0A084IJ68_SALHC</name>
<dbReference type="Pfam" id="PF00768">
    <property type="entry name" value="Peptidase_S11"/>
    <property type="match status" value="1"/>
</dbReference>
<evidence type="ECO:0000313" key="18">
    <source>
        <dbReference type="Proteomes" id="UP000028302"/>
    </source>
</evidence>
<keyword evidence="6" id="KW-0645">Protease</keyword>
<dbReference type="GO" id="GO:0009002">
    <property type="term" value="F:serine-type D-Ala-D-Ala carboxypeptidase activity"/>
    <property type="evidence" value="ECO:0007669"/>
    <property type="project" value="UniProtKB-EC"/>
</dbReference>
<dbReference type="STRING" id="1304275.C41B8_13490"/>
<dbReference type="PRINTS" id="PR00725">
    <property type="entry name" value="DADACBPTASE1"/>
</dbReference>
<comment type="pathway">
    <text evidence="2">Cell wall biogenesis; peptidoglycan biosynthesis.</text>
</comment>
<dbReference type="Gene3D" id="2.60.410.10">
    <property type="entry name" value="D-Ala-D-Ala carboxypeptidase, C-terminal domain"/>
    <property type="match status" value="1"/>
</dbReference>
<evidence type="ECO:0000256" key="2">
    <source>
        <dbReference type="ARBA" id="ARBA00004752"/>
    </source>
</evidence>
<reference evidence="17 18" key="1">
    <citation type="submission" date="2013-03" db="EMBL/GenBank/DDBJ databases">
        <title>Salinisphaera hydrothermalis C41B8 Genome Sequencing.</title>
        <authorList>
            <person name="Li C."/>
            <person name="Lai Q."/>
            <person name="Shao Z."/>
        </authorList>
    </citation>
    <scope>NUCLEOTIDE SEQUENCE [LARGE SCALE GENOMIC DNA]</scope>
    <source>
        <strain evidence="17 18">C41B8</strain>
    </source>
</reference>
<dbReference type="InterPro" id="IPR012338">
    <property type="entry name" value="Beta-lactam/transpept-like"/>
</dbReference>
<keyword evidence="10" id="KW-0573">Peptidoglycan synthesis</keyword>
<evidence type="ECO:0000256" key="10">
    <source>
        <dbReference type="ARBA" id="ARBA00022984"/>
    </source>
</evidence>
<feature type="domain" description="Peptidase S11 D-Ala-D-Ala carboxypeptidase A C-terminal" evidence="16">
    <location>
        <begin position="277"/>
        <end position="367"/>
    </location>
</feature>
<evidence type="ECO:0000256" key="14">
    <source>
        <dbReference type="PIRSR" id="PIRSR618044-2"/>
    </source>
</evidence>
<accession>A0A084IJ68</accession>
<dbReference type="RefSeq" id="WP_198025197.1">
    <property type="nucleotide sequence ID" value="NZ_APNK01000023.1"/>
</dbReference>
<protein>
    <recommendedName>
        <fullName evidence="4">serine-type D-Ala-D-Ala carboxypeptidase</fullName>
        <ecNumber evidence="4">3.4.16.4</ecNumber>
    </recommendedName>
</protein>
<dbReference type="InterPro" id="IPR037167">
    <property type="entry name" value="Peptidase_S11_C_sf"/>
</dbReference>
<dbReference type="InterPro" id="IPR018044">
    <property type="entry name" value="Peptidase_S11"/>
</dbReference>